<organism evidence="13 14">
    <name type="scientific">Stanieria cyanosphaera (strain ATCC 29371 / PCC 7437)</name>
    <dbReference type="NCBI Taxonomy" id="111780"/>
    <lineage>
        <taxon>Bacteria</taxon>
        <taxon>Bacillati</taxon>
        <taxon>Cyanobacteriota</taxon>
        <taxon>Cyanophyceae</taxon>
        <taxon>Pleurocapsales</taxon>
        <taxon>Dermocarpellaceae</taxon>
        <taxon>Stanieria</taxon>
    </lineage>
</organism>
<dbReference type="EC" id="2.7.11.1" evidence="1"/>
<dbReference type="Gene3D" id="3.30.200.20">
    <property type="entry name" value="Phosphorylase Kinase, domain 1"/>
    <property type="match status" value="2"/>
</dbReference>
<keyword evidence="11" id="KW-0472">Membrane</keyword>
<dbReference type="InterPro" id="IPR000719">
    <property type="entry name" value="Prot_kinase_dom"/>
</dbReference>
<dbReference type="InterPro" id="IPR011990">
    <property type="entry name" value="TPR-like_helical_dom_sf"/>
</dbReference>
<keyword evidence="14" id="KW-1185">Reference proteome</keyword>
<dbReference type="PANTHER" id="PTHR24363">
    <property type="entry name" value="SERINE/THREONINE PROTEIN KINASE"/>
    <property type="match status" value="1"/>
</dbReference>
<feature type="repeat" description="TPR" evidence="9">
    <location>
        <begin position="703"/>
        <end position="736"/>
    </location>
</feature>
<dbReference type="eggNOG" id="COG0515">
    <property type="taxonomic scope" value="Bacteria"/>
</dbReference>
<dbReference type="Pfam" id="PF00515">
    <property type="entry name" value="TPR_1"/>
    <property type="match status" value="1"/>
</dbReference>
<evidence type="ECO:0000256" key="6">
    <source>
        <dbReference type="ARBA" id="ARBA00022840"/>
    </source>
</evidence>
<dbReference type="OrthoDB" id="9801841at2"/>
<dbReference type="InterPro" id="IPR017441">
    <property type="entry name" value="Protein_kinase_ATP_BS"/>
</dbReference>
<feature type="repeat" description="TPR" evidence="9">
    <location>
        <begin position="806"/>
        <end position="839"/>
    </location>
</feature>
<dbReference type="PROSITE" id="PS50011">
    <property type="entry name" value="PROTEIN_KINASE_DOM"/>
    <property type="match status" value="2"/>
</dbReference>
<dbReference type="PROSITE" id="PS50005">
    <property type="entry name" value="TPR"/>
    <property type="match status" value="5"/>
</dbReference>
<dbReference type="Proteomes" id="UP000010473">
    <property type="component" value="Chromosome"/>
</dbReference>
<evidence type="ECO:0000256" key="5">
    <source>
        <dbReference type="ARBA" id="ARBA00022777"/>
    </source>
</evidence>
<dbReference type="InterPro" id="IPR019734">
    <property type="entry name" value="TPR_rpt"/>
</dbReference>
<reference evidence="14" key="1">
    <citation type="journal article" date="2013" name="Proc. Natl. Acad. Sci. U.S.A.">
        <title>Improving the coverage of the cyanobacterial phylum using diversity-driven genome sequencing.</title>
        <authorList>
            <person name="Shih P.M."/>
            <person name="Wu D."/>
            <person name="Latifi A."/>
            <person name="Axen S.D."/>
            <person name="Fewer D.P."/>
            <person name="Talla E."/>
            <person name="Calteau A."/>
            <person name="Cai F."/>
            <person name="Tandeau de Marsac N."/>
            <person name="Rippka R."/>
            <person name="Herdman M."/>
            <person name="Sivonen K."/>
            <person name="Coursin T."/>
            <person name="Laurent T."/>
            <person name="Goodwin L."/>
            <person name="Nolan M."/>
            <person name="Davenport K.W."/>
            <person name="Han C.S."/>
            <person name="Rubin E.M."/>
            <person name="Eisen J.A."/>
            <person name="Woyke T."/>
            <person name="Gugger M."/>
            <person name="Kerfeld C.A."/>
        </authorList>
    </citation>
    <scope>NUCLEOTIDE SEQUENCE [LARGE SCALE GENOMIC DNA]</scope>
    <source>
        <strain evidence="14">ATCC 29371 / PCC 7437</strain>
    </source>
</reference>
<dbReference type="Gene3D" id="1.10.510.10">
    <property type="entry name" value="Transferase(Phosphotransferase) domain 1"/>
    <property type="match status" value="2"/>
</dbReference>
<dbReference type="Pfam" id="PF00069">
    <property type="entry name" value="Pkinase"/>
    <property type="match status" value="2"/>
</dbReference>
<dbReference type="PROSITE" id="PS50293">
    <property type="entry name" value="TPR_REGION"/>
    <property type="match status" value="2"/>
</dbReference>
<keyword evidence="11" id="KW-1133">Transmembrane helix</keyword>
<evidence type="ECO:0000313" key="14">
    <source>
        <dbReference type="Proteomes" id="UP000010473"/>
    </source>
</evidence>
<evidence type="ECO:0000256" key="2">
    <source>
        <dbReference type="ARBA" id="ARBA00022527"/>
    </source>
</evidence>
<keyword evidence="5 13" id="KW-0418">Kinase</keyword>
<dbReference type="GO" id="GO:0005524">
    <property type="term" value="F:ATP binding"/>
    <property type="evidence" value="ECO:0007669"/>
    <property type="project" value="UniProtKB-UniRule"/>
</dbReference>
<dbReference type="Pfam" id="PF13432">
    <property type="entry name" value="TPR_16"/>
    <property type="match status" value="1"/>
</dbReference>
<dbReference type="PROSITE" id="PS00107">
    <property type="entry name" value="PROTEIN_KINASE_ATP"/>
    <property type="match status" value="1"/>
</dbReference>
<feature type="domain" description="Protein kinase" evidence="12">
    <location>
        <begin position="40"/>
        <end position="302"/>
    </location>
</feature>
<dbReference type="eggNOG" id="COG0457">
    <property type="taxonomic scope" value="Bacteria"/>
</dbReference>
<evidence type="ECO:0000256" key="8">
    <source>
        <dbReference type="ARBA" id="ARBA00048679"/>
    </source>
</evidence>
<accession>K9XPI7</accession>
<dbReference type="PANTHER" id="PTHR24363:SF0">
    <property type="entry name" value="SERINE_THREONINE KINASE LIKE DOMAIN CONTAINING 1"/>
    <property type="match status" value="1"/>
</dbReference>
<gene>
    <name evidence="13" type="ordered locus">Sta7437_0354</name>
</gene>
<dbReference type="InterPro" id="IPR011009">
    <property type="entry name" value="Kinase-like_dom_sf"/>
</dbReference>
<evidence type="ECO:0000256" key="4">
    <source>
        <dbReference type="ARBA" id="ARBA00022741"/>
    </source>
</evidence>
<evidence type="ECO:0000256" key="1">
    <source>
        <dbReference type="ARBA" id="ARBA00012513"/>
    </source>
</evidence>
<dbReference type="AlphaFoldDB" id="K9XPI7"/>
<dbReference type="Gene3D" id="1.25.40.10">
    <property type="entry name" value="Tetratricopeptide repeat domain"/>
    <property type="match status" value="3"/>
</dbReference>
<evidence type="ECO:0000256" key="9">
    <source>
        <dbReference type="PROSITE-ProRule" id="PRU00339"/>
    </source>
</evidence>
<feature type="binding site" evidence="10">
    <location>
        <position position="71"/>
    </location>
    <ligand>
        <name>ATP</name>
        <dbReference type="ChEBI" id="CHEBI:30616"/>
    </ligand>
</feature>
<evidence type="ECO:0000259" key="12">
    <source>
        <dbReference type="PROSITE" id="PS50011"/>
    </source>
</evidence>
<keyword evidence="6 10" id="KW-0067">ATP-binding</keyword>
<dbReference type="Pfam" id="PF13424">
    <property type="entry name" value="TPR_12"/>
    <property type="match status" value="1"/>
</dbReference>
<evidence type="ECO:0000256" key="3">
    <source>
        <dbReference type="ARBA" id="ARBA00022679"/>
    </source>
</evidence>
<feature type="domain" description="Protein kinase" evidence="12">
    <location>
        <begin position="312"/>
        <end position="576"/>
    </location>
</feature>
<dbReference type="SUPFAM" id="SSF48452">
    <property type="entry name" value="TPR-like"/>
    <property type="match status" value="1"/>
</dbReference>
<feature type="repeat" description="TPR" evidence="9">
    <location>
        <begin position="772"/>
        <end position="805"/>
    </location>
</feature>
<evidence type="ECO:0000256" key="7">
    <source>
        <dbReference type="ARBA" id="ARBA00047899"/>
    </source>
</evidence>
<dbReference type="RefSeq" id="WP_015191639.1">
    <property type="nucleotide sequence ID" value="NC_019748.1"/>
</dbReference>
<evidence type="ECO:0000256" key="11">
    <source>
        <dbReference type="SAM" id="Phobius"/>
    </source>
</evidence>
<dbReference type="STRING" id="111780.Sta7437_0354"/>
<dbReference type="SMART" id="SM00028">
    <property type="entry name" value="TPR"/>
    <property type="match status" value="6"/>
</dbReference>
<name>K9XPI7_STAC7</name>
<dbReference type="CDD" id="cd14014">
    <property type="entry name" value="STKc_PknB_like"/>
    <property type="match status" value="2"/>
</dbReference>
<feature type="transmembrane region" description="Helical" evidence="11">
    <location>
        <begin position="572"/>
        <end position="593"/>
    </location>
</feature>
<keyword evidence="3" id="KW-0808">Transferase</keyword>
<keyword evidence="11" id="KW-0812">Transmembrane</keyword>
<dbReference type="SMART" id="SM00220">
    <property type="entry name" value="S_TKc"/>
    <property type="match status" value="1"/>
</dbReference>
<comment type="catalytic activity">
    <reaction evidence="7">
        <text>L-threonyl-[protein] + ATP = O-phospho-L-threonyl-[protein] + ADP + H(+)</text>
        <dbReference type="Rhea" id="RHEA:46608"/>
        <dbReference type="Rhea" id="RHEA-COMP:11060"/>
        <dbReference type="Rhea" id="RHEA-COMP:11605"/>
        <dbReference type="ChEBI" id="CHEBI:15378"/>
        <dbReference type="ChEBI" id="CHEBI:30013"/>
        <dbReference type="ChEBI" id="CHEBI:30616"/>
        <dbReference type="ChEBI" id="CHEBI:61977"/>
        <dbReference type="ChEBI" id="CHEBI:456216"/>
        <dbReference type="EC" id="2.7.11.1"/>
    </reaction>
</comment>
<dbReference type="GO" id="GO:0004674">
    <property type="term" value="F:protein serine/threonine kinase activity"/>
    <property type="evidence" value="ECO:0007669"/>
    <property type="project" value="UniProtKB-KW"/>
</dbReference>
<dbReference type="PATRIC" id="fig|111780.3.peg.364"/>
<protein>
    <recommendedName>
        <fullName evidence="1">non-specific serine/threonine protein kinase</fullName>
        <ecNumber evidence="1">2.7.11.1</ecNumber>
    </recommendedName>
</protein>
<dbReference type="SUPFAM" id="SSF56112">
    <property type="entry name" value="Protein kinase-like (PK-like)"/>
    <property type="match status" value="2"/>
</dbReference>
<dbReference type="KEGG" id="scs:Sta7437_0354"/>
<proteinExistence type="predicted"/>
<dbReference type="HOGENOM" id="CLU_291672_0_0_3"/>
<sequence length="854" mass="98690">MSDPDYTIPVSQSKESHPNLAKIEYGYKILNAGDVIGKRYRIVKELGSGGFATTYLAIDEQSQSPLKCVVKQLQPRFNSPAIWESAKERFATEAVVLQWLGNHDRIPQLLAHFEENQQFYLIQEFIEGEEFEQEIHRLQLSEFELIRFLCDVLEILNFVHHQGVIHRDIKPSNLIRRRSDQKIVLIDFGAVKEIGTLVFDLEKETIQTQIIGTPGYMPPEQHNGKPVYASDIYALGKTAIFALTGRSPLEWEDTEVDDLESWQQRLNVSPQLIAILNRMTRSKVSERYQTVSELLAELKPLLLVETIIEDKYQVINYLGGKRGIYSYVVKDLQQSAQPLYILNLLKLQKIESQTLENVFHRLRQELIHLAKLNHLDRIPKTQEYFISQNHIYLIQEYIEGESLKTIINREFNLDEEEVIDLLENTGEILREIHKHKIIHANIQPSSLIKRSSDGKIVLINFGAIQEITNVFPDSKTGYLPPEQIAGRPITSSDIYALGMTAIYALTGIRPERLAKNPNTGEVIWQQKARVSSELSKILNKMVRLDKQQRYQSIEQVLKALKKFKFKSKIKPWHKYVIIFLSLSMLLFFSRYFWLQYQAILLFKQADLELQYQRYETAIEYYDRGIQKVSGKVNLFQGAWLRKAQALGNLKRYDEMLQTCQEGLQKTNNVYFWNCQGLALEGLKRYDQAIASYNEAIKLKPDFFVPFNNRGEVYTKLGRIDSAVADFQAAVKLSQAESYVPWNNLGKIYFRQQKYEEAINAYQQAIAVKEDYLPALIGLGNTQKALKQYSQALVAYNKAIEVNSDSYEAWFGKGLVEEALQQYREAIKAYEKAIVLKPNWQTGIDALKRAEQKLN</sequence>
<keyword evidence="9" id="KW-0802">TPR repeat</keyword>
<dbReference type="EMBL" id="CP003653">
    <property type="protein sequence ID" value="AFZ33966.1"/>
    <property type="molecule type" value="Genomic_DNA"/>
</dbReference>
<evidence type="ECO:0000256" key="10">
    <source>
        <dbReference type="PROSITE-ProRule" id="PRU10141"/>
    </source>
</evidence>
<feature type="repeat" description="TPR" evidence="9">
    <location>
        <begin position="669"/>
        <end position="702"/>
    </location>
</feature>
<keyword evidence="2 13" id="KW-0723">Serine/threonine-protein kinase</keyword>
<keyword evidence="4 10" id="KW-0547">Nucleotide-binding</keyword>
<feature type="repeat" description="TPR" evidence="9">
    <location>
        <begin position="738"/>
        <end position="771"/>
    </location>
</feature>
<comment type="catalytic activity">
    <reaction evidence="8">
        <text>L-seryl-[protein] + ATP = O-phospho-L-seryl-[protein] + ADP + H(+)</text>
        <dbReference type="Rhea" id="RHEA:17989"/>
        <dbReference type="Rhea" id="RHEA-COMP:9863"/>
        <dbReference type="Rhea" id="RHEA-COMP:11604"/>
        <dbReference type="ChEBI" id="CHEBI:15378"/>
        <dbReference type="ChEBI" id="CHEBI:29999"/>
        <dbReference type="ChEBI" id="CHEBI:30616"/>
        <dbReference type="ChEBI" id="CHEBI:83421"/>
        <dbReference type="ChEBI" id="CHEBI:456216"/>
        <dbReference type="EC" id="2.7.11.1"/>
    </reaction>
</comment>
<evidence type="ECO:0000313" key="13">
    <source>
        <dbReference type="EMBL" id="AFZ33966.1"/>
    </source>
</evidence>